<evidence type="ECO:0000256" key="1">
    <source>
        <dbReference type="SAM" id="Phobius"/>
    </source>
</evidence>
<organism evidence="2 3">
    <name type="scientific">Pseudoramibacter alactolyticus ATCC 23263</name>
    <dbReference type="NCBI Taxonomy" id="887929"/>
    <lineage>
        <taxon>Bacteria</taxon>
        <taxon>Bacillati</taxon>
        <taxon>Bacillota</taxon>
        <taxon>Clostridia</taxon>
        <taxon>Eubacteriales</taxon>
        <taxon>Eubacteriaceae</taxon>
        <taxon>Pseudoramibacter</taxon>
    </lineage>
</organism>
<keyword evidence="3" id="KW-1185">Reference proteome</keyword>
<dbReference type="HOGENOM" id="CLU_3238301_0_0_9"/>
<reference evidence="2 3" key="1">
    <citation type="submission" date="2010-12" db="EMBL/GenBank/DDBJ databases">
        <authorList>
            <person name="Muzny D."/>
            <person name="Qin X."/>
            <person name="Deng J."/>
            <person name="Jiang H."/>
            <person name="Liu Y."/>
            <person name="Qu J."/>
            <person name="Song X.-Z."/>
            <person name="Zhang L."/>
            <person name="Thornton R."/>
            <person name="Coyle M."/>
            <person name="Francisco L."/>
            <person name="Jackson L."/>
            <person name="Javaid M."/>
            <person name="Korchina V."/>
            <person name="Kovar C."/>
            <person name="Mata R."/>
            <person name="Mathew T."/>
            <person name="Ngo R."/>
            <person name="Nguyen L."/>
            <person name="Nguyen N."/>
            <person name="Okwuonu G."/>
            <person name="Ongeri F."/>
            <person name="Pham C."/>
            <person name="Simmons D."/>
            <person name="Wilczek-Boney K."/>
            <person name="Hale W."/>
            <person name="Jakkamsetti A."/>
            <person name="Pham P."/>
            <person name="Ruth R."/>
            <person name="San Lucas F."/>
            <person name="Warren J."/>
            <person name="Zhang J."/>
            <person name="Zhao Z."/>
            <person name="Zhou C."/>
            <person name="Zhu D."/>
            <person name="Lee S."/>
            <person name="Bess C."/>
            <person name="Blankenburg K."/>
            <person name="Forbes L."/>
            <person name="Fu Q."/>
            <person name="Gubbala S."/>
            <person name="Hirani K."/>
            <person name="Jayaseelan J.C."/>
            <person name="Lara F."/>
            <person name="Munidasa M."/>
            <person name="Palculict T."/>
            <person name="Patil S."/>
            <person name="Pu L.-L."/>
            <person name="Saada N."/>
            <person name="Tang L."/>
            <person name="Weissenberger G."/>
            <person name="Zhu Y."/>
            <person name="Hemphill L."/>
            <person name="Shang Y."/>
            <person name="Youmans B."/>
            <person name="Ayvaz T."/>
            <person name="Ross M."/>
            <person name="Santibanez J."/>
            <person name="Aqrawi P."/>
            <person name="Gross S."/>
            <person name="Joshi V."/>
            <person name="Fowler G."/>
            <person name="Nazareth L."/>
            <person name="Reid J."/>
            <person name="Worley K."/>
            <person name="Petrosino J."/>
            <person name="Highlander S."/>
            <person name="Gibbs R."/>
        </authorList>
    </citation>
    <scope>NUCLEOTIDE SEQUENCE [LARGE SCALE GENOMIC DNA]</scope>
    <source>
        <strain evidence="2 3">ATCC 23263</strain>
    </source>
</reference>
<keyword evidence="1" id="KW-0812">Transmembrane</keyword>
<feature type="transmembrane region" description="Helical" evidence="1">
    <location>
        <begin position="13"/>
        <end position="33"/>
    </location>
</feature>
<dbReference type="EMBL" id="AEQN01000003">
    <property type="protein sequence ID" value="EFV02885.1"/>
    <property type="molecule type" value="Genomic_DNA"/>
</dbReference>
<sequence>MPIDVILYNPHKIRVFIIKFNLIIHFISVYLNFCKHIASTKLS</sequence>
<keyword evidence="1" id="KW-1133">Transmembrane helix</keyword>
<proteinExistence type="predicted"/>
<dbReference type="AlphaFoldDB" id="E6MDK0"/>
<dbReference type="Proteomes" id="UP000004754">
    <property type="component" value="Unassembled WGS sequence"/>
</dbReference>
<name>E6MDK0_9FIRM</name>
<protein>
    <submittedName>
        <fullName evidence="2">Uncharacterized protein</fullName>
    </submittedName>
</protein>
<comment type="caution">
    <text evidence="2">The sequence shown here is derived from an EMBL/GenBank/DDBJ whole genome shotgun (WGS) entry which is preliminary data.</text>
</comment>
<accession>E6MDK0</accession>
<gene>
    <name evidence="2" type="ORF">HMP0721_0082</name>
</gene>
<evidence type="ECO:0000313" key="3">
    <source>
        <dbReference type="Proteomes" id="UP000004754"/>
    </source>
</evidence>
<evidence type="ECO:0000313" key="2">
    <source>
        <dbReference type="EMBL" id="EFV02885.1"/>
    </source>
</evidence>
<keyword evidence="1" id="KW-0472">Membrane</keyword>